<keyword evidence="10" id="KW-0496">Mitochondrion</keyword>
<dbReference type="InterPro" id="IPR023395">
    <property type="entry name" value="MCP_dom_sf"/>
</dbReference>
<dbReference type="CDD" id="cd00257">
    <property type="entry name" value="beta-trefoil_FSCN-like"/>
    <property type="match status" value="1"/>
</dbReference>
<comment type="subcellular location">
    <subcellularLocation>
        <location evidence="1">Mitochondrion inner membrane</location>
        <topology evidence="1">Multi-pass membrane protein</topology>
    </subcellularLocation>
</comment>
<evidence type="ECO:0000256" key="8">
    <source>
        <dbReference type="ARBA" id="ARBA00022837"/>
    </source>
</evidence>
<comment type="similarity">
    <text evidence="2">Belongs to the mitochondrial carrier (TC 2.A.29) family.</text>
</comment>
<keyword evidence="7" id="KW-0999">Mitochondrion inner membrane</keyword>
<evidence type="ECO:0000256" key="10">
    <source>
        <dbReference type="ARBA" id="ARBA00023128"/>
    </source>
</evidence>
<dbReference type="InterPro" id="IPR008999">
    <property type="entry name" value="Actin-crosslinking"/>
</dbReference>
<evidence type="ECO:0000256" key="4">
    <source>
        <dbReference type="ARBA" id="ARBA00022692"/>
    </source>
</evidence>
<evidence type="ECO:0000256" key="1">
    <source>
        <dbReference type="ARBA" id="ARBA00004448"/>
    </source>
</evidence>
<dbReference type="InterPro" id="IPR018247">
    <property type="entry name" value="EF_Hand_1_Ca_BS"/>
</dbReference>
<dbReference type="InterPro" id="IPR002067">
    <property type="entry name" value="MCP"/>
</dbReference>
<evidence type="ECO:0000256" key="13">
    <source>
        <dbReference type="SAM" id="MobiDB-lite"/>
    </source>
</evidence>
<feature type="region of interest" description="Disordered" evidence="13">
    <location>
        <begin position="509"/>
        <end position="532"/>
    </location>
</feature>
<dbReference type="GO" id="GO:0055085">
    <property type="term" value="P:transmembrane transport"/>
    <property type="evidence" value="ECO:0007669"/>
    <property type="project" value="InterPro"/>
</dbReference>
<feature type="domain" description="EF-hand" evidence="14">
    <location>
        <begin position="1"/>
        <end position="36"/>
    </location>
</feature>
<dbReference type="PRINTS" id="PR00926">
    <property type="entry name" value="MITOCARRIER"/>
</dbReference>
<dbReference type="InterPro" id="IPR018108">
    <property type="entry name" value="MCP_transmembrane"/>
</dbReference>
<dbReference type="SUPFAM" id="SSF47473">
    <property type="entry name" value="EF-hand"/>
    <property type="match status" value="1"/>
</dbReference>
<feature type="repeat" description="Solcar" evidence="12">
    <location>
        <begin position="367"/>
        <end position="461"/>
    </location>
</feature>
<dbReference type="GO" id="GO:0005509">
    <property type="term" value="F:calcium ion binding"/>
    <property type="evidence" value="ECO:0007669"/>
    <property type="project" value="InterPro"/>
</dbReference>
<evidence type="ECO:0000256" key="12">
    <source>
        <dbReference type="PROSITE-ProRule" id="PRU00282"/>
    </source>
</evidence>
<gene>
    <name evidence="15" type="ORF">PROFUN_09012</name>
</gene>
<evidence type="ECO:0000256" key="2">
    <source>
        <dbReference type="ARBA" id="ARBA00006375"/>
    </source>
</evidence>
<dbReference type="FunFam" id="1.50.40.10:FF:000016">
    <property type="entry name" value="Solute carrier family 25 member 23"/>
    <property type="match status" value="1"/>
</dbReference>
<keyword evidence="4 12" id="KW-0812">Transmembrane</keyword>
<dbReference type="Gene3D" id="2.80.10.50">
    <property type="match status" value="1"/>
</dbReference>
<dbReference type="InterPro" id="IPR002048">
    <property type="entry name" value="EF_hand_dom"/>
</dbReference>
<feature type="repeat" description="Solcar" evidence="12">
    <location>
        <begin position="172"/>
        <end position="255"/>
    </location>
</feature>
<dbReference type="FunCoup" id="A0A2P6MV54">
    <property type="interactions" value="248"/>
</dbReference>
<evidence type="ECO:0000256" key="11">
    <source>
        <dbReference type="ARBA" id="ARBA00023136"/>
    </source>
</evidence>
<organism evidence="15 16">
    <name type="scientific">Planoprotostelium fungivorum</name>
    <dbReference type="NCBI Taxonomy" id="1890364"/>
    <lineage>
        <taxon>Eukaryota</taxon>
        <taxon>Amoebozoa</taxon>
        <taxon>Evosea</taxon>
        <taxon>Variosea</taxon>
        <taxon>Cavosteliida</taxon>
        <taxon>Cavosteliaceae</taxon>
        <taxon>Planoprotostelium</taxon>
    </lineage>
</organism>
<dbReference type="OrthoDB" id="270584at2759"/>
<dbReference type="PROSITE" id="PS50222">
    <property type="entry name" value="EF_HAND_2"/>
    <property type="match status" value="2"/>
</dbReference>
<sequence length="662" mass="75225">MDDDEIRELFHKLDKDHNGSIDREEFILGLRELHLPTDPTIVQRFFEEADDNHDQQVSQEEFLHFMKHRRASLRQLFDQLDVNKDGVISEEEIGILLKSAGFKADKKHVMALLHTADHGRKNSLDFHEFSRFLSLLPSTGVQDLLSVWTRAVAIDIGEDFTLPPDHVNKDMHSIMLYLLAGGVAGMVSRTATSPLDRLKIIMQTAVDREPILKAFLRIYETEGVRGYWRGNLANVIKIFPESGIRFVSYETYKRYLFPEHDPIKLSAFEKLLAGGLAGATSQISIYPMEVIRARLAVSSPGTYSGIRDVFATTLRREGPAAFYKGLVPSLIGIFPYAAIDFAIYDALKKWYVERKKSQVKEKTDQGLSVWVLLSCGAVSSSIGQLASYPMDLVRRRLQIQGMKAHTGDGLALKALGPMGILRETIQKEGPLGLYRGMVPNLMKVVPSMAISYADRMSCFGTLSSSFRRVSLTTPEVSQIHKQRRIYFTERVCIPDVVAANIHPSSSITMTGHHHHHDHHHHHHDHHHHGHHENPLAVLEGHVRIRSAHGEYLSAREDGCVKQVSNRENWERWTPEHAGHGLYYLRSDHGKFLSARQDKTVSQVHQAEDWEKWYITPLEHGKFSLRSAHGHHLRAGDHHEHHHVNQADGHSVGAWEQWTIERA</sequence>
<keyword evidence="8" id="KW-0106">Calcium</keyword>
<dbReference type="SMART" id="SM00054">
    <property type="entry name" value="EFh"/>
    <property type="match status" value="4"/>
</dbReference>
<keyword evidence="9" id="KW-1133">Transmembrane helix</keyword>
<proteinExistence type="inferred from homology"/>
<evidence type="ECO:0000256" key="7">
    <source>
        <dbReference type="ARBA" id="ARBA00022792"/>
    </source>
</evidence>
<evidence type="ECO:0000313" key="16">
    <source>
        <dbReference type="Proteomes" id="UP000241769"/>
    </source>
</evidence>
<dbReference type="AlphaFoldDB" id="A0A2P6MV54"/>
<feature type="repeat" description="Solcar" evidence="12">
    <location>
        <begin position="265"/>
        <end position="350"/>
    </location>
</feature>
<keyword evidence="6" id="KW-0677">Repeat</keyword>
<dbReference type="SUPFAM" id="SSF50405">
    <property type="entry name" value="Actin-crosslinking proteins"/>
    <property type="match status" value="1"/>
</dbReference>
<protein>
    <submittedName>
        <fullName evidence="15">Putative small calcium-binding mitochondrial carrier</fullName>
    </submittedName>
</protein>
<dbReference type="GO" id="GO:0005743">
    <property type="term" value="C:mitochondrial inner membrane"/>
    <property type="evidence" value="ECO:0007669"/>
    <property type="project" value="UniProtKB-SubCell"/>
</dbReference>
<dbReference type="Pfam" id="PF00153">
    <property type="entry name" value="Mito_carr"/>
    <property type="match status" value="3"/>
</dbReference>
<name>A0A2P6MV54_9EUKA</name>
<evidence type="ECO:0000313" key="15">
    <source>
        <dbReference type="EMBL" id="PRP75526.1"/>
    </source>
</evidence>
<feature type="compositionally biased region" description="Basic residues" evidence="13">
    <location>
        <begin position="511"/>
        <end position="530"/>
    </location>
</feature>
<keyword evidence="16" id="KW-1185">Reference proteome</keyword>
<dbReference type="InParanoid" id="A0A2P6MV54"/>
<dbReference type="CDD" id="cd00051">
    <property type="entry name" value="EFh"/>
    <property type="match status" value="1"/>
</dbReference>
<dbReference type="CDD" id="cd15898">
    <property type="entry name" value="EFh_PI-PLC"/>
    <property type="match status" value="1"/>
</dbReference>
<dbReference type="Proteomes" id="UP000241769">
    <property type="component" value="Unassembled WGS sequence"/>
</dbReference>
<evidence type="ECO:0000256" key="6">
    <source>
        <dbReference type="ARBA" id="ARBA00022737"/>
    </source>
</evidence>
<accession>A0A2P6MV54</accession>
<dbReference type="EMBL" id="MDYQ01000378">
    <property type="protein sequence ID" value="PRP75526.1"/>
    <property type="molecule type" value="Genomic_DNA"/>
</dbReference>
<dbReference type="Gene3D" id="1.50.40.10">
    <property type="entry name" value="Mitochondrial carrier domain"/>
    <property type="match status" value="1"/>
</dbReference>
<evidence type="ECO:0000256" key="9">
    <source>
        <dbReference type="ARBA" id="ARBA00022989"/>
    </source>
</evidence>
<evidence type="ECO:0000259" key="14">
    <source>
        <dbReference type="PROSITE" id="PS50222"/>
    </source>
</evidence>
<dbReference type="STRING" id="1890364.A0A2P6MV54"/>
<dbReference type="InterPro" id="IPR011992">
    <property type="entry name" value="EF-hand-dom_pair"/>
</dbReference>
<keyword evidence="11 12" id="KW-0472">Membrane</keyword>
<evidence type="ECO:0000256" key="5">
    <source>
        <dbReference type="ARBA" id="ARBA00022723"/>
    </source>
</evidence>
<dbReference type="Gene3D" id="1.10.238.10">
    <property type="entry name" value="EF-hand"/>
    <property type="match status" value="1"/>
</dbReference>
<comment type="caution">
    <text evidence="15">The sequence shown here is derived from an EMBL/GenBank/DDBJ whole genome shotgun (WGS) entry which is preliminary data.</text>
</comment>
<dbReference type="PROSITE" id="PS50920">
    <property type="entry name" value="SOLCAR"/>
    <property type="match status" value="3"/>
</dbReference>
<dbReference type="Pfam" id="PF13499">
    <property type="entry name" value="EF-hand_7"/>
    <property type="match status" value="2"/>
</dbReference>
<reference evidence="15 16" key="1">
    <citation type="journal article" date="2018" name="Genome Biol. Evol.">
        <title>Multiple Roots of Fruiting Body Formation in Amoebozoa.</title>
        <authorList>
            <person name="Hillmann F."/>
            <person name="Forbes G."/>
            <person name="Novohradska S."/>
            <person name="Ferling I."/>
            <person name="Riege K."/>
            <person name="Groth M."/>
            <person name="Westermann M."/>
            <person name="Marz M."/>
            <person name="Spaller T."/>
            <person name="Winckler T."/>
            <person name="Schaap P."/>
            <person name="Glockner G."/>
        </authorList>
    </citation>
    <scope>NUCLEOTIDE SEQUENCE [LARGE SCALE GENOMIC DNA]</scope>
    <source>
        <strain evidence="15 16">Jena</strain>
    </source>
</reference>
<dbReference type="PROSITE" id="PS00018">
    <property type="entry name" value="EF_HAND_1"/>
    <property type="match status" value="2"/>
</dbReference>
<dbReference type="PANTHER" id="PTHR24089">
    <property type="entry name" value="SOLUTE CARRIER FAMILY 25"/>
    <property type="match status" value="1"/>
</dbReference>
<keyword evidence="3" id="KW-0813">Transport</keyword>
<dbReference type="SUPFAM" id="SSF103506">
    <property type="entry name" value="Mitochondrial carrier"/>
    <property type="match status" value="1"/>
</dbReference>
<evidence type="ECO:0000256" key="3">
    <source>
        <dbReference type="ARBA" id="ARBA00022448"/>
    </source>
</evidence>
<feature type="domain" description="EF-hand" evidence="14">
    <location>
        <begin position="68"/>
        <end position="103"/>
    </location>
</feature>
<keyword evidence="5" id="KW-0479">Metal-binding</keyword>